<dbReference type="PANTHER" id="PTHR46797:SF23">
    <property type="entry name" value="HTH-TYPE TRANSCRIPTIONAL REGULATOR SUTR"/>
    <property type="match status" value="1"/>
</dbReference>
<dbReference type="AlphaFoldDB" id="M1NJT8"/>
<gene>
    <name evidence="6" type="ORF">A605_03250</name>
</gene>
<protein>
    <submittedName>
        <fullName evidence="6">HTH-type transcriptional regulator</fullName>
    </submittedName>
</protein>
<accession>M1NJT8</accession>
<dbReference type="Proteomes" id="UP000011723">
    <property type="component" value="Chromosome"/>
</dbReference>
<dbReference type="OrthoDB" id="9810578at2"/>
<evidence type="ECO:0000256" key="1">
    <source>
        <dbReference type="ARBA" id="ARBA00007227"/>
    </source>
</evidence>
<dbReference type="EMBL" id="CP003697">
    <property type="protein sequence ID" value="AGF71663.1"/>
    <property type="molecule type" value="Genomic_DNA"/>
</dbReference>
<comment type="similarity">
    <text evidence="1">Belongs to the short-chain fatty acyl-CoA assimilation regulator (ScfR) family.</text>
</comment>
<dbReference type="CDD" id="cd00093">
    <property type="entry name" value="HTH_XRE"/>
    <property type="match status" value="1"/>
</dbReference>
<reference evidence="6 7" key="1">
    <citation type="journal article" date="2012" name="Stand. Genomic Sci.">
        <title>Genome sequence of the halotolerant bacterium Corynebacterium halotolerans type strain YIM 70093(T) (= DSM 44683(T)).</title>
        <authorList>
            <person name="Ruckert C."/>
            <person name="Albersmeier A."/>
            <person name="Al-Dilaimi A."/>
            <person name="Niehaus K."/>
            <person name="Szczepanowski R."/>
            <person name="Kalinowski J."/>
        </authorList>
    </citation>
    <scope>NUCLEOTIDE SEQUENCE [LARGE SCALE GENOMIC DNA]</scope>
    <source>
        <strain evidence="6">YIM 70093</strain>
    </source>
</reference>
<dbReference type="PATRIC" id="fig|1121362.3.peg.653"/>
<name>M1NJT8_9CORY</name>
<dbReference type="PANTHER" id="PTHR46797">
    <property type="entry name" value="HTH-TYPE TRANSCRIPTIONAL REGULATOR"/>
    <property type="match status" value="1"/>
</dbReference>
<dbReference type="InterPro" id="IPR001387">
    <property type="entry name" value="Cro/C1-type_HTH"/>
</dbReference>
<evidence type="ECO:0000256" key="3">
    <source>
        <dbReference type="ARBA" id="ARBA00023125"/>
    </source>
</evidence>
<keyword evidence="7" id="KW-1185">Reference proteome</keyword>
<dbReference type="SMART" id="SM00530">
    <property type="entry name" value="HTH_XRE"/>
    <property type="match status" value="1"/>
</dbReference>
<dbReference type="KEGG" id="chn:A605_03250"/>
<dbReference type="InterPro" id="IPR018653">
    <property type="entry name" value="ScfR_C"/>
</dbReference>
<dbReference type="Gene3D" id="1.10.260.40">
    <property type="entry name" value="lambda repressor-like DNA-binding domains"/>
    <property type="match status" value="1"/>
</dbReference>
<evidence type="ECO:0000256" key="2">
    <source>
        <dbReference type="ARBA" id="ARBA00023015"/>
    </source>
</evidence>
<dbReference type="RefSeq" id="WP_015400083.1">
    <property type="nucleotide sequence ID" value="NC_020302.1"/>
</dbReference>
<keyword evidence="4" id="KW-0804">Transcription</keyword>
<dbReference type="GO" id="GO:0003677">
    <property type="term" value="F:DNA binding"/>
    <property type="evidence" value="ECO:0007669"/>
    <property type="project" value="UniProtKB-KW"/>
</dbReference>
<dbReference type="InterPro" id="IPR010359">
    <property type="entry name" value="IrrE_HExxH"/>
</dbReference>
<feature type="domain" description="HTH cro/C1-type" evidence="5">
    <location>
        <begin position="10"/>
        <end position="64"/>
    </location>
</feature>
<dbReference type="PIRSF" id="PIRSF019251">
    <property type="entry name" value="Rv0465c"/>
    <property type="match status" value="1"/>
</dbReference>
<dbReference type="InterPro" id="IPR010982">
    <property type="entry name" value="Lambda_DNA-bd_dom_sf"/>
</dbReference>
<organism evidence="6 7">
    <name type="scientific">Corynebacterium halotolerans YIM 70093 = DSM 44683</name>
    <dbReference type="NCBI Taxonomy" id="1121362"/>
    <lineage>
        <taxon>Bacteria</taxon>
        <taxon>Bacillati</taxon>
        <taxon>Actinomycetota</taxon>
        <taxon>Actinomycetes</taxon>
        <taxon>Mycobacteriales</taxon>
        <taxon>Corynebacteriaceae</taxon>
        <taxon>Corynebacterium</taxon>
    </lineage>
</organism>
<dbReference type="Pfam" id="PF06114">
    <property type="entry name" value="Peptidase_M78"/>
    <property type="match status" value="1"/>
</dbReference>
<dbReference type="Pfam" id="PF09856">
    <property type="entry name" value="ScfRs"/>
    <property type="match status" value="1"/>
</dbReference>
<dbReference type="SUPFAM" id="SSF47413">
    <property type="entry name" value="lambda repressor-like DNA-binding domains"/>
    <property type="match status" value="1"/>
</dbReference>
<evidence type="ECO:0000313" key="6">
    <source>
        <dbReference type="EMBL" id="AGF71663.1"/>
    </source>
</evidence>
<keyword evidence="2" id="KW-0805">Transcription regulation</keyword>
<sequence>MTKHFAGGRIRTLRRTRSLTQVEMARRLDLSTSYLNQLENDQRPLTVTVLMALSSAFDVDPAFFSPEHDARTVGELRDVFPDAPVDQLADLAARHPDLVPGVLDLAHRSPAPAEISPYELVRDYFYDAHNYIDELDTLGEELAGRLGEPQLRLTRLATVLDRELGVTVRFRKLTSGPRRIFHPGGRELHLRTGLSEAQLCFELALQYALLALPDLLDELSASLPTEESRAIARLALAQYFAAAVTMPYEIMLTTAEDTRYDIDRIADHFGTGFETTCHRLSTLQRPGARGVPFFFVRTDRAGNISKRQSATSFHFSRSGGSCPLWVIHRAFETRGRITRQVAGMPDGRHYLWIARTVHGQSRGFGTPNKEFAVALGCDLEQAERLVYSSGLDLSPASATPIGPGCRACPRERCPQRAFPQAGRRTVVDLDATVDESYATVTPDPRGA</sequence>
<keyword evidence="3" id="KW-0238">DNA-binding</keyword>
<evidence type="ECO:0000259" key="5">
    <source>
        <dbReference type="PROSITE" id="PS50943"/>
    </source>
</evidence>
<dbReference type="InterPro" id="IPR050807">
    <property type="entry name" value="TransReg_Diox_bact_type"/>
</dbReference>
<dbReference type="InterPro" id="IPR026281">
    <property type="entry name" value="HTH_RamB"/>
</dbReference>
<dbReference type="GO" id="GO:0005829">
    <property type="term" value="C:cytosol"/>
    <property type="evidence" value="ECO:0007669"/>
    <property type="project" value="TreeGrafter"/>
</dbReference>
<dbReference type="GO" id="GO:0003700">
    <property type="term" value="F:DNA-binding transcription factor activity"/>
    <property type="evidence" value="ECO:0007669"/>
    <property type="project" value="TreeGrafter"/>
</dbReference>
<evidence type="ECO:0000256" key="4">
    <source>
        <dbReference type="ARBA" id="ARBA00023163"/>
    </source>
</evidence>
<dbReference type="STRING" id="1121362.A605_03250"/>
<evidence type="ECO:0000313" key="7">
    <source>
        <dbReference type="Proteomes" id="UP000011723"/>
    </source>
</evidence>
<dbReference type="eggNOG" id="COG1396">
    <property type="taxonomic scope" value="Bacteria"/>
</dbReference>
<dbReference type="HOGENOM" id="CLU_046383_0_0_11"/>
<dbReference type="Pfam" id="PF01381">
    <property type="entry name" value="HTH_3"/>
    <property type="match status" value="1"/>
</dbReference>
<proteinExistence type="inferred from homology"/>
<dbReference type="PROSITE" id="PS50943">
    <property type="entry name" value="HTH_CROC1"/>
    <property type="match status" value="1"/>
</dbReference>
<dbReference type="eggNOG" id="COG3800">
    <property type="taxonomic scope" value="Bacteria"/>
</dbReference>